<dbReference type="EMBL" id="UINC01202788">
    <property type="protein sequence ID" value="SVE22759.1"/>
    <property type="molecule type" value="Genomic_DNA"/>
</dbReference>
<evidence type="ECO:0000313" key="1">
    <source>
        <dbReference type="EMBL" id="SVE22759.1"/>
    </source>
</evidence>
<evidence type="ECO:0008006" key="2">
    <source>
        <dbReference type="Google" id="ProtNLM"/>
    </source>
</evidence>
<dbReference type="AlphaFoldDB" id="A0A383BSA2"/>
<proteinExistence type="predicted"/>
<sequence>MVDSPVDRTRSGAARTVITPPVGYPMGNWGLRQGVAKGIHRDIHARAVVFERYGMLLAIVSMEIAGLTSETVQAIKARIFQVAGIPVDNILLNFTHNHTSPDT</sequence>
<feature type="non-terminal residue" evidence="1">
    <location>
        <position position="103"/>
    </location>
</feature>
<gene>
    <name evidence="1" type="ORF">METZ01_LOCUS475613</name>
</gene>
<protein>
    <recommendedName>
        <fullName evidence="2">Neutral/alkaline non-lysosomal ceramidase N-terminal domain-containing protein</fullName>
    </recommendedName>
</protein>
<name>A0A383BSA2_9ZZZZ</name>
<accession>A0A383BSA2</accession>
<reference evidence="1" key="1">
    <citation type="submission" date="2018-05" db="EMBL/GenBank/DDBJ databases">
        <authorList>
            <person name="Lanie J.A."/>
            <person name="Ng W.-L."/>
            <person name="Kazmierczak K.M."/>
            <person name="Andrzejewski T.M."/>
            <person name="Davidsen T.M."/>
            <person name="Wayne K.J."/>
            <person name="Tettelin H."/>
            <person name="Glass J.I."/>
            <person name="Rusch D."/>
            <person name="Podicherti R."/>
            <person name="Tsui H.-C.T."/>
            <person name="Winkler M.E."/>
        </authorList>
    </citation>
    <scope>NUCLEOTIDE SEQUENCE</scope>
</reference>
<organism evidence="1">
    <name type="scientific">marine metagenome</name>
    <dbReference type="NCBI Taxonomy" id="408172"/>
    <lineage>
        <taxon>unclassified sequences</taxon>
        <taxon>metagenomes</taxon>
        <taxon>ecological metagenomes</taxon>
    </lineage>
</organism>